<feature type="transmembrane region" description="Helical" evidence="11">
    <location>
        <begin position="183"/>
        <end position="201"/>
    </location>
</feature>
<evidence type="ECO:0000256" key="11">
    <source>
        <dbReference type="SAM" id="Phobius"/>
    </source>
</evidence>
<gene>
    <name evidence="13" type="primary">Pgap2</name>
    <name evidence="13" type="ORF">GTO95_0017329</name>
</gene>
<evidence type="ECO:0000256" key="8">
    <source>
        <dbReference type="ARBA" id="ARBA00093421"/>
    </source>
</evidence>
<dbReference type="EMBL" id="JAAWVO010043138">
    <property type="protein sequence ID" value="MBN3319033.1"/>
    <property type="molecule type" value="Genomic_DNA"/>
</dbReference>
<feature type="domain" description="CWH43-like N-terminal" evidence="12">
    <location>
        <begin position="19"/>
        <end position="239"/>
    </location>
</feature>
<dbReference type="InterPro" id="IPR039545">
    <property type="entry name" value="PGAP2"/>
</dbReference>
<evidence type="ECO:0000259" key="12">
    <source>
        <dbReference type="Pfam" id="PF10277"/>
    </source>
</evidence>
<feature type="transmembrane region" description="Helical" evidence="11">
    <location>
        <begin position="21"/>
        <end position="46"/>
    </location>
</feature>
<proteinExistence type="inferred from homology"/>
<evidence type="ECO:0000313" key="13">
    <source>
        <dbReference type="EMBL" id="MBN3319033.1"/>
    </source>
</evidence>
<feature type="non-terminal residue" evidence="13">
    <location>
        <position position="253"/>
    </location>
</feature>
<comment type="subcellular location">
    <subcellularLocation>
        <location evidence="1">Golgi apparatus membrane</location>
        <topology evidence="1">Multi-pass membrane protein</topology>
    </subcellularLocation>
</comment>
<keyword evidence="5 11" id="KW-1133">Transmembrane helix</keyword>
<evidence type="ECO:0000256" key="1">
    <source>
        <dbReference type="ARBA" id="ARBA00004653"/>
    </source>
</evidence>
<comment type="function">
    <text evidence="8">Involved in the fatty acid remodeling steps of GPI-anchor maturation where the unsaturated acyl chain at sn-2 of inositol phosphate is replaced by a saturated stearoyl chain. May catalyze the second step of the fatty acid remodeling, by reacylating a lyso-GPI intermediate at sn-2 of inositol phosphate by a saturated chain. The fatty acid remodeling steps is critical for the integration of GPI-APs into lipid rafts.</text>
</comment>
<keyword evidence="6" id="KW-0333">Golgi apparatus</keyword>
<comment type="similarity">
    <text evidence="2">Belongs to the PGAP2 family.</text>
</comment>
<dbReference type="GO" id="GO:0000139">
    <property type="term" value="C:Golgi membrane"/>
    <property type="evidence" value="ECO:0007669"/>
    <property type="project" value="UniProtKB-SubCell"/>
</dbReference>
<protein>
    <recommendedName>
        <fullName evidence="9">Acyltransferase PGAP2</fullName>
    </recommendedName>
    <alternativeName>
        <fullName evidence="10">Post-GPI attachment to proteins factor 2</fullName>
    </alternativeName>
</protein>
<dbReference type="AlphaFoldDB" id="A0A8J7NUZ8"/>
<name>A0A8J7NUZ8_ATRSP</name>
<feature type="non-terminal residue" evidence="13">
    <location>
        <position position="1"/>
    </location>
</feature>
<evidence type="ECO:0000256" key="9">
    <source>
        <dbReference type="ARBA" id="ARBA00093632"/>
    </source>
</evidence>
<feature type="transmembrane region" description="Helical" evidence="11">
    <location>
        <begin position="110"/>
        <end position="132"/>
    </location>
</feature>
<evidence type="ECO:0000256" key="3">
    <source>
        <dbReference type="ARBA" id="ARBA00022502"/>
    </source>
</evidence>
<evidence type="ECO:0000256" key="10">
    <source>
        <dbReference type="ARBA" id="ARBA00093676"/>
    </source>
</evidence>
<keyword evidence="14" id="KW-1185">Reference proteome</keyword>
<reference evidence="13" key="1">
    <citation type="journal article" date="2021" name="Cell">
        <title>Tracing the genetic footprints of vertebrate landing in non-teleost ray-finned fishes.</title>
        <authorList>
            <person name="Bi X."/>
            <person name="Wang K."/>
            <person name="Yang L."/>
            <person name="Pan H."/>
            <person name="Jiang H."/>
            <person name="Wei Q."/>
            <person name="Fang M."/>
            <person name="Yu H."/>
            <person name="Zhu C."/>
            <person name="Cai Y."/>
            <person name="He Y."/>
            <person name="Gan X."/>
            <person name="Zeng H."/>
            <person name="Yu D."/>
            <person name="Zhu Y."/>
            <person name="Jiang H."/>
            <person name="Qiu Q."/>
            <person name="Yang H."/>
            <person name="Zhang Y.E."/>
            <person name="Wang W."/>
            <person name="Zhu M."/>
            <person name="He S."/>
            <person name="Zhang G."/>
        </authorList>
    </citation>
    <scope>NUCLEOTIDE SEQUENCE</scope>
    <source>
        <strain evidence="13">Allg_001</strain>
    </source>
</reference>
<dbReference type="PANTHER" id="PTHR12892:SF11">
    <property type="entry name" value="POST-GPI ATTACHMENT TO PROTEINS FACTOR 2"/>
    <property type="match status" value="1"/>
</dbReference>
<dbReference type="GO" id="GO:0006506">
    <property type="term" value="P:GPI anchor biosynthetic process"/>
    <property type="evidence" value="ECO:0007669"/>
    <property type="project" value="UniProtKB-KW"/>
</dbReference>
<keyword evidence="7 11" id="KW-0472">Membrane</keyword>
<dbReference type="InterPro" id="IPR019402">
    <property type="entry name" value="CWH43_N"/>
</dbReference>
<evidence type="ECO:0000256" key="2">
    <source>
        <dbReference type="ARBA" id="ARBA00007414"/>
    </source>
</evidence>
<sequence>MLQGLAGPDRDSPVFRLRFTTFIVGTVCLPLIGFVFCIFISLIFHFDDSTATHCKVPNYLPSISASISLIPERYIWRFCISLHAAPRFLAAVSYWNFYNICFKTQRIYQFLSFLNLLLNISENLGLLLLTYVCSSENYWLHKNGFITFIGSSILHMLVTCLLWKIIKVYSVSPEEQTSYRWKIRLFFFNLILCVIAGYFYVRHNRYCEPGIYTCFAFCEYFVVFSNMAFHLTAYWDFGNKDVMVVTPPESKRF</sequence>
<evidence type="ECO:0000256" key="7">
    <source>
        <dbReference type="ARBA" id="ARBA00023136"/>
    </source>
</evidence>
<keyword evidence="3" id="KW-0337">GPI-anchor biosynthesis</keyword>
<evidence type="ECO:0000313" key="14">
    <source>
        <dbReference type="Proteomes" id="UP000736164"/>
    </source>
</evidence>
<dbReference type="Proteomes" id="UP000736164">
    <property type="component" value="Unassembled WGS sequence"/>
</dbReference>
<evidence type="ECO:0000256" key="6">
    <source>
        <dbReference type="ARBA" id="ARBA00023034"/>
    </source>
</evidence>
<keyword evidence="4 11" id="KW-0812">Transmembrane</keyword>
<accession>A0A8J7NUZ8</accession>
<dbReference type="PANTHER" id="PTHR12892">
    <property type="entry name" value="FGF RECEPTOR ACTIVATING PROTEIN 1"/>
    <property type="match status" value="1"/>
</dbReference>
<evidence type="ECO:0000256" key="5">
    <source>
        <dbReference type="ARBA" id="ARBA00022989"/>
    </source>
</evidence>
<feature type="transmembrane region" description="Helical" evidence="11">
    <location>
        <begin position="144"/>
        <end position="163"/>
    </location>
</feature>
<dbReference type="GO" id="GO:0005789">
    <property type="term" value="C:endoplasmic reticulum membrane"/>
    <property type="evidence" value="ECO:0007669"/>
    <property type="project" value="TreeGrafter"/>
</dbReference>
<comment type="caution">
    <text evidence="13">The sequence shown here is derived from an EMBL/GenBank/DDBJ whole genome shotgun (WGS) entry which is preliminary data.</text>
</comment>
<dbReference type="Pfam" id="PF10277">
    <property type="entry name" value="Frag1"/>
    <property type="match status" value="1"/>
</dbReference>
<organism evidence="13 14">
    <name type="scientific">Atractosteus spatula</name>
    <name type="common">Alligator gar</name>
    <name type="synonym">Lepisosteus spatula</name>
    <dbReference type="NCBI Taxonomy" id="7917"/>
    <lineage>
        <taxon>Eukaryota</taxon>
        <taxon>Metazoa</taxon>
        <taxon>Chordata</taxon>
        <taxon>Craniata</taxon>
        <taxon>Vertebrata</taxon>
        <taxon>Euteleostomi</taxon>
        <taxon>Actinopterygii</taxon>
        <taxon>Neopterygii</taxon>
        <taxon>Holostei</taxon>
        <taxon>Semionotiformes</taxon>
        <taxon>Lepisosteidae</taxon>
        <taxon>Atractosteus</taxon>
    </lineage>
</organism>
<evidence type="ECO:0000256" key="4">
    <source>
        <dbReference type="ARBA" id="ARBA00022692"/>
    </source>
</evidence>